<dbReference type="STRING" id="1449350.OCH239_03390"/>
<evidence type="ECO:0000256" key="1">
    <source>
        <dbReference type="SAM" id="MobiDB-lite"/>
    </source>
</evidence>
<comment type="caution">
    <text evidence="2">The sequence shown here is derived from an EMBL/GenBank/DDBJ whole genome shotgun (WGS) entry which is preliminary data.</text>
</comment>
<reference evidence="2 3" key="1">
    <citation type="submission" date="2014-01" db="EMBL/GenBank/DDBJ databases">
        <title>Roseivivax halodurans JCM 10272 Genome Sequencing.</title>
        <authorList>
            <person name="Lai Q."/>
            <person name="Li G."/>
            <person name="Shao Z."/>
        </authorList>
    </citation>
    <scope>NUCLEOTIDE SEQUENCE [LARGE SCALE GENOMIC DNA]</scope>
    <source>
        <strain evidence="2 3">JCM 10272</strain>
    </source>
</reference>
<dbReference type="Pfam" id="PF18856">
    <property type="entry name" value="baeRF_family12"/>
    <property type="match status" value="1"/>
</dbReference>
<feature type="region of interest" description="Disordered" evidence="1">
    <location>
        <begin position="130"/>
        <end position="149"/>
    </location>
</feature>
<dbReference type="Proteomes" id="UP000022447">
    <property type="component" value="Unassembled WGS sequence"/>
</dbReference>
<dbReference type="RefSeq" id="WP_037262758.1">
    <property type="nucleotide sequence ID" value="NZ_JALZ01000011.1"/>
</dbReference>
<dbReference type="EMBL" id="JALZ01000011">
    <property type="protein sequence ID" value="ETX14350.1"/>
    <property type="molecule type" value="Genomic_DNA"/>
</dbReference>
<name>X7EER3_9RHOB</name>
<dbReference type="AlphaFoldDB" id="X7EER3"/>
<feature type="compositionally biased region" description="Basic and acidic residues" evidence="1">
    <location>
        <begin position="34"/>
        <end position="47"/>
    </location>
</feature>
<dbReference type="Gene3D" id="3.30.420.60">
    <property type="entry name" value="eRF1 domain 2"/>
    <property type="match status" value="1"/>
</dbReference>
<organism evidence="2 3">
    <name type="scientific">Roseivivax halodurans JCM 10272</name>
    <dbReference type="NCBI Taxonomy" id="1449350"/>
    <lineage>
        <taxon>Bacteria</taxon>
        <taxon>Pseudomonadati</taxon>
        <taxon>Pseudomonadota</taxon>
        <taxon>Alphaproteobacteria</taxon>
        <taxon>Rhodobacterales</taxon>
        <taxon>Roseobacteraceae</taxon>
        <taxon>Roseivivax</taxon>
    </lineage>
</organism>
<dbReference type="InterPro" id="IPR042226">
    <property type="entry name" value="eFR1_2_sf"/>
</dbReference>
<proteinExistence type="predicted"/>
<gene>
    <name evidence="2" type="ORF">OCH239_03390</name>
</gene>
<protein>
    <submittedName>
        <fullName evidence="2">Host attachment protein</fullName>
    </submittedName>
</protein>
<dbReference type="InterPro" id="IPR041374">
    <property type="entry name" value="BaeRF_family12"/>
</dbReference>
<dbReference type="OrthoDB" id="9812459at2"/>
<sequence length="149" mass="16831">MSVLTEGTFVLVADGEKALFLRNKGDAEFPSLEVVREEERDNPKDSEQSANKPGRAQDSGRQQTSAMDDTDWHELAKERFADDLADILFKQAHKHKFDRLVIAAAPKVLGELRNKMHKEVKSRVVAEVAKDLTNHPPHEMEKVLSENVE</sequence>
<accession>X7EER3</accession>
<feature type="region of interest" description="Disordered" evidence="1">
    <location>
        <begin position="31"/>
        <end position="73"/>
    </location>
</feature>
<evidence type="ECO:0000313" key="2">
    <source>
        <dbReference type="EMBL" id="ETX14350.1"/>
    </source>
</evidence>
<evidence type="ECO:0000313" key="3">
    <source>
        <dbReference type="Proteomes" id="UP000022447"/>
    </source>
</evidence>
<dbReference type="eggNOG" id="COG5622">
    <property type="taxonomic scope" value="Bacteria"/>
</dbReference>
<dbReference type="PATRIC" id="fig|1449350.3.peg.2418"/>
<keyword evidence="3" id="KW-1185">Reference proteome</keyword>